<feature type="transmembrane region" description="Helical" evidence="6">
    <location>
        <begin position="582"/>
        <end position="608"/>
    </location>
</feature>
<dbReference type="PROSITE" id="PS51257">
    <property type="entry name" value="PROKAR_LIPOPROTEIN"/>
    <property type="match status" value="1"/>
</dbReference>
<protein>
    <submittedName>
        <fullName evidence="7">Peptide transporter</fullName>
    </submittedName>
</protein>
<keyword evidence="8" id="KW-1185">Reference proteome</keyword>
<dbReference type="PANTHER" id="PTHR31645">
    <property type="entry name" value="OLIGOPEPTIDE TRANSPORTER YGL114W-RELATED"/>
    <property type="match status" value="1"/>
</dbReference>
<feature type="transmembrane region" description="Helical" evidence="6">
    <location>
        <begin position="12"/>
        <end position="36"/>
    </location>
</feature>
<proteinExistence type="predicted"/>
<feature type="transmembrane region" description="Helical" evidence="6">
    <location>
        <begin position="215"/>
        <end position="237"/>
    </location>
</feature>
<feature type="transmembrane region" description="Helical" evidence="6">
    <location>
        <begin position="506"/>
        <end position="530"/>
    </location>
</feature>
<evidence type="ECO:0000313" key="7">
    <source>
        <dbReference type="EMBL" id="OUN42510.1"/>
    </source>
</evidence>
<dbReference type="PANTHER" id="PTHR31645:SF0">
    <property type="entry name" value="OLIGOPEPTIDE TRANSPORTER YGL114W-RELATED"/>
    <property type="match status" value="1"/>
</dbReference>
<feature type="transmembrane region" description="Helical" evidence="6">
    <location>
        <begin position="355"/>
        <end position="386"/>
    </location>
</feature>
<dbReference type="eggNOG" id="COG1297">
    <property type="taxonomic scope" value="Bacteria"/>
</dbReference>
<feature type="transmembrane region" description="Helical" evidence="6">
    <location>
        <begin position="42"/>
        <end position="61"/>
    </location>
</feature>
<keyword evidence="2" id="KW-0813">Transport</keyword>
<gene>
    <name evidence="7" type="ORF">B5G21_06640</name>
</gene>
<evidence type="ECO:0000256" key="6">
    <source>
        <dbReference type="SAM" id="Phobius"/>
    </source>
</evidence>
<evidence type="ECO:0000256" key="3">
    <source>
        <dbReference type="ARBA" id="ARBA00022692"/>
    </source>
</evidence>
<dbReference type="Proteomes" id="UP000196560">
    <property type="component" value="Unassembled WGS sequence"/>
</dbReference>
<feature type="transmembrane region" description="Helical" evidence="6">
    <location>
        <begin position="460"/>
        <end position="486"/>
    </location>
</feature>
<comment type="caution">
    <text evidence="7">The sequence shown here is derived from an EMBL/GenBank/DDBJ whole genome shotgun (WGS) entry which is preliminary data.</text>
</comment>
<dbReference type="InterPro" id="IPR004813">
    <property type="entry name" value="OPT"/>
</dbReference>
<accession>A0A1Y3UAZ2</accession>
<feature type="transmembrane region" description="Helical" evidence="6">
    <location>
        <begin position="249"/>
        <end position="271"/>
    </location>
</feature>
<feature type="transmembrane region" description="Helical" evidence="6">
    <location>
        <begin position="542"/>
        <end position="562"/>
    </location>
</feature>
<evidence type="ECO:0000256" key="5">
    <source>
        <dbReference type="ARBA" id="ARBA00023136"/>
    </source>
</evidence>
<evidence type="ECO:0000256" key="2">
    <source>
        <dbReference type="ARBA" id="ARBA00022448"/>
    </source>
</evidence>
<evidence type="ECO:0000256" key="4">
    <source>
        <dbReference type="ARBA" id="ARBA00022989"/>
    </source>
</evidence>
<dbReference type="InterPro" id="IPR045035">
    <property type="entry name" value="YSL-like"/>
</dbReference>
<feature type="transmembrane region" description="Helical" evidence="6">
    <location>
        <begin position="106"/>
        <end position="124"/>
    </location>
</feature>
<keyword evidence="5 6" id="KW-0472">Membrane</keyword>
<feature type="transmembrane region" description="Helical" evidence="6">
    <location>
        <begin position="406"/>
        <end position="439"/>
    </location>
</feature>
<dbReference type="RefSeq" id="WP_087186529.1">
    <property type="nucleotide sequence ID" value="NZ_NFHO01000007.1"/>
</dbReference>
<comment type="subcellular location">
    <subcellularLocation>
        <location evidence="1">Membrane</location>
        <topology evidence="1">Multi-pass membrane protein</topology>
    </subcellularLocation>
</comment>
<evidence type="ECO:0000256" key="1">
    <source>
        <dbReference type="ARBA" id="ARBA00004141"/>
    </source>
</evidence>
<evidence type="ECO:0000313" key="8">
    <source>
        <dbReference type="Proteomes" id="UP000196560"/>
    </source>
</evidence>
<organism evidence="7 8">
    <name type="scientific">Enorma massiliensis</name>
    <dbReference type="NCBI Taxonomy" id="1472761"/>
    <lineage>
        <taxon>Bacteria</taxon>
        <taxon>Bacillati</taxon>
        <taxon>Actinomycetota</taxon>
        <taxon>Coriobacteriia</taxon>
        <taxon>Coriobacteriales</taxon>
        <taxon>Coriobacteriaceae</taxon>
        <taxon>Enorma</taxon>
    </lineage>
</organism>
<dbReference type="GO" id="GO:0035673">
    <property type="term" value="F:oligopeptide transmembrane transporter activity"/>
    <property type="evidence" value="ECO:0007669"/>
    <property type="project" value="InterPro"/>
</dbReference>
<dbReference type="Pfam" id="PF03169">
    <property type="entry name" value="OPT"/>
    <property type="match status" value="1"/>
</dbReference>
<dbReference type="STRING" id="1118060.GCA_000311845_00323"/>
<dbReference type="GO" id="GO:0016020">
    <property type="term" value="C:membrane"/>
    <property type="evidence" value="ECO:0007669"/>
    <property type="project" value="UniProtKB-SubCell"/>
</dbReference>
<name>A0A1Y3UAZ2_9ACTN</name>
<dbReference type="AlphaFoldDB" id="A0A1Y3UAZ2"/>
<sequence length="609" mass="61523">MNQARTRALRGQLSFAGILIGCIGCVIITASSVYTALKMGALPWPTIFTSITALVLLRALGHTSLNEANITQVIMSAGSMVAGGLAFTIPGIWILGLADEVSWQEMLAVALAGTLLGLVCTALIRKRFVEDSDLEYPIGTAAAETLLASTAGGSTGRKLFGSMAFAGLWAILRDVLGIIPSLVATLPIPGISFGIQASPMRFSVGFLVGGRSIAWWMVGAVLGSFGIIVGGTAAGLWDLGTAQGIVSSLGMGLMMGSGFGVVLRDIVLPLVRRARARRSSFSVSESGEDAMGSEGAGNAECRGDSSPLGLSCSRGGVAGASGSCGTRVDESPEHSAPRASLGGLTDYFSRFDAGLLALFVAAAALVCCIALSFGPFVSVAIVLLSFVTAIMSAQSVGQSGIDPMEIFGLIVLLFVAAFSDVTQVQLFFVAGVIAVACGLAGDVMSDFKTGQIIGTDPHDLWLGQVIGALLGTVVAVAVLVALVAAYGTGAFGGDNLFVAAQAQVVATMVSGIPSVPAFVVGVVAGTVLYCAGIPAMMLGLGVYLPFYMSLTTAAGALIRVVFDRVVAARGIEKGAAEETGAVVASGVLGGESVVGVIVAFASVAAGLAG</sequence>
<keyword evidence="3 6" id="KW-0812">Transmembrane</keyword>
<keyword evidence="4 6" id="KW-1133">Transmembrane helix</keyword>
<feature type="transmembrane region" description="Helical" evidence="6">
    <location>
        <begin position="73"/>
        <end position="94"/>
    </location>
</feature>
<reference evidence="8" key="1">
    <citation type="submission" date="2017-04" db="EMBL/GenBank/DDBJ databases">
        <title>Function of individual gut microbiota members based on whole genome sequencing of pure cultures obtained from chicken caecum.</title>
        <authorList>
            <person name="Medvecky M."/>
            <person name="Cejkova D."/>
            <person name="Polansky O."/>
            <person name="Karasova D."/>
            <person name="Kubasova T."/>
            <person name="Cizek A."/>
            <person name="Rychlik I."/>
        </authorList>
    </citation>
    <scope>NUCLEOTIDE SEQUENCE [LARGE SCALE GENOMIC DNA]</scope>
    <source>
        <strain evidence="8">An70</strain>
    </source>
</reference>
<dbReference type="EMBL" id="NFHO01000007">
    <property type="protein sequence ID" value="OUN42510.1"/>
    <property type="molecule type" value="Genomic_DNA"/>
</dbReference>